<protein>
    <submittedName>
        <fullName evidence="2">Uncharacterized protein</fullName>
    </submittedName>
</protein>
<gene>
    <name evidence="2" type="ORF">SAMN05421806_102281</name>
</gene>
<accession>A0A1G8W7K4</accession>
<organism evidence="2 3">
    <name type="scientific">Streptomyces indicus</name>
    <dbReference type="NCBI Taxonomy" id="417292"/>
    <lineage>
        <taxon>Bacteria</taxon>
        <taxon>Bacillati</taxon>
        <taxon>Actinomycetota</taxon>
        <taxon>Actinomycetes</taxon>
        <taxon>Kitasatosporales</taxon>
        <taxon>Streptomycetaceae</taxon>
        <taxon>Streptomyces</taxon>
    </lineage>
</organism>
<dbReference type="EMBL" id="FNFF01000002">
    <property type="protein sequence ID" value="SDJ74123.1"/>
    <property type="molecule type" value="Genomic_DNA"/>
</dbReference>
<reference evidence="2 3" key="1">
    <citation type="submission" date="2016-10" db="EMBL/GenBank/DDBJ databases">
        <authorList>
            <person name="de Groot N.N."/>
        </authorList>
    </citation>
    <scope>NUCLEOTIDE SEQUENCE [LARGE SCALE GENOMIC DNA]</scope>
    <source>
        <strain evidence="2 3">CGMCC 4.5727</strain>
    </source>
</reference>
<evidence type="ECO:0000313" key="3">
    <source>
        <dbReference type="Proteomes" id="UP000199155"/>
    </source>
</evidence>
<dbReference type="AlphaFoldDB" id="A0A1G8W7K4"/>
<dbReference type="OrthoDB" id="4320824at2"/>
<evidence type="ECO:0000313" key="2">
    <source>
        <dbReference type="EMBL" id="SDJ74123.1"/>
    </source>
</evidence>
<dbReference type="STRING" id="417292.SAMN05421806_102281"/>
<feature type="region of interest" description="Disordered" evidence="1">
    <location>
        <begin position="20"/>
        <end position="44"/>
    </location>
</feature>
<name>A0A1G8W7K4_9ACTN</name>
<proteinExistence type="predicted"/>
<dbReference type="Proteomes" id="UP000199155">
    <property type="component" value="Unassembled WGS sequence"/>
</dbReference>
<sequence length="168" mass="18849">MSWSGHWHGYGPWVGASKVYGQEGGRRPPHSNGPPSVLNPEDKKQQQVLDRYREAAAEFQTGNVPPTMTGYWLLKKNQASAERTWADLGIALAWLTKQYEASPPFEREDGLQAYSGLDIKLEYASDVLPRGVDVSWVYYMPSKNLISFSVVCCPNRFHPQIPCPLPPS</sequence>
<evidence type="ECO:0000256" key="1">
    <source>
        <dbReference type="SAM" id="MobiDB-lite"/>
    </source>
</evidence>
<keyword evidence="3" id="KW-1185">Reference proteome</keyword>